<proteinExistence type="predicted"/>
<keyword evidence="1" id="KW-0175">Coiled coil</keyword>
<protein>
    <submittedName>
        <fullName evidence="2">Uncharacterized protein</fullName>
    </submittedName>
</protein>
<dbReference type="AlphaFoldDB" id="A0A8H3XCF8"/>
<organism evidence="2 3">
    <name type="scientific">Gigaspora margarita</name>
    <dbReference type="NCBI Taxonomy" id="4874"/>
    <lineage>
        <taxon>Eukaryota</taxon>
        <taxon>Fungi</taxon>
        <taxon>Fungi incertae sedis</taxon>
        <taxon>Mucoromycota</taxon>
        <taxon>Glomeromycotina</taxon>
        <taxon>Glomeromycetes</taxon>
        <taxon>Diversisporales</taxon>
        <taxon>Gigasporaceae</taxon>
        <taxon>Gigaspora</taxon>
    </lineage>
</organism>
<sequence>MTSSTQKSLTSQQELSEISHRFRQELVNHSNDHLSQVTRVLSQTSSGLDKVEKIIEEARDNIKVIELDLKSMNKLVFNLDPGFVPIVKNVNS</sequence>
<dbReference type="EMBL" id="WTPW01001425">
    <property type="protein sequence ID" value="KAF0436880.1"/>
    <property type="molecule type" value="Genomic_DNA"/>
</dbReference>
<evidence type="ECO:0000313" key="2">
    <source>
        <dbReference type="EMBL" id="KAF0436880.1"/>
    </source>
</evidence>
<evidence type="ECO:0000256" key="1">
    <source>
        <dbReference type="SAM" id="Coils"/>
    </source>
</evidence>
<dbReference type="OrthoDB" id="2357911at2759"/>
<name>A0A8H3XCF8_GIGMA</name>
<comment type="caution">
    <text evidence="2">The sequence shown here is derived from an EMBL/GenBank/DDBJ whole genome shotgun (WGS) entry which is preliminary data.</text>
</comment>
<accession>A0A8H3XCF8</accession>
<reference evidence="2 3" key="1">
    <citation type="journal article" date="2019" name="Environ. Microbiol.">
        <title>At the nexus of three kingdoms: the genome of the mycorrhizal fungus Gigaspora margarita provides insights into plant, endobacterial and fungal interactions.</title>
        <authorList>
            <person name="Venice F."/>
            <person name="Ghignone S."/>
            <person name="Salvioli di Fossalunga A."/>
            <person name="Amselem J."/>
            <person name="Novero M."/>
            <person name="Xianan X."/>
            <person name="Sedzielewska Toro K."/>
            <person name="Morin E."/>
            <person name="Lipzen A."/>
            <person name="Grigoriev I.V."/>
            <person name="Henrissat B."/>
            <person name="Martin F.M."/>
            <person name="Bonfante P."/>
        </authorList>
    </citation>
    <scope>NUCLEOTIDE SEQUENCE [LARGE SCALE GENOMIC DNA]</scope>
    <source>
        <strain evidence="2 3">BEG34</strain>
    </source>
</reference>
<evidence type="ECO:0000313" key="3">
    <source>
        <dbReference type="Proteomes" id="UP000439903"/>
    </source>
</evidence>
<keyword evidence="3" id="KW-1185">Reference proteome</keyword>
<feature type="coiled-coil region" evidence="1">
    <location>
        <begin position="48"/>
        <end position="75"/>
    </location>
</feature>
<gene>
    <name evidence="2" type="ORF">F8M41_004642</name>
</gene>
<dbReference type="Proteomes" id="UP000439903">
    <property type="component" value="Unassembled WGS sequence"/>
</dbReference>